<comment type="caution">
    <text evidence="1">The sequence shown here is derived from an EMBL/GenBank/DDBJ whole genome shotgun (WGS) entry which is preliminary data.</text>
</comment>
<accession>A0ABQ3LXS5</accession>
<keyword evidence="2" id="KW-1185">Reference proteome</keyword>
<name>A0ABQ3LXS5_9PSEU</name>
<gene>
    <name evidence="1" type="ORF">GCM10017774_01420</name>
</gene>
<organism evidence="1 2">
    <name type="scientific">Lentzea cavernae</name>
    <dbReference type="NCBI Taxonomy" id="2020703"/>
    <lineage>
        <taxon>Bacteria</taxon>
        <taxon>Bacillati</taxon>
        <taxon>Actinomycetota</taxon>
        <taxon>Actinomycetes</taxon>
        <taxon>Pseudonocardiales</taxon>
        <taxon>Pseudonocardiaceae</taxon>
        <taxon>Lentzea</taxon>
    </lineage>
</organism>
<dbReference type="EMBL" id="BNAR01000001">
    <property type="protein sequence ID" value="GHH27982.1"/>
    <property type="molecule type" value="Genomic_DNA"/>
</dbReference>
<protein>
    <submittedName>
        <fullName evidence="1">Uncharacterized protein</fullName>
    </submittedName>
</protein>
<sequence length="119" mass="13577">MGEPNDRNRRIDAWLAEEFGDASAVVLRTNQLVGLSLAAQRGAVPPDEVMQYWYHQIFSARIMAAQSEASFIDAARAKGWPDETIGEMLMVDPDRLDDHRDEQYSIHLKIHPAIRRQQC</sequence>
<evidence type="ECO:0000313" key="1">
    <source>
        <dbReference type="EMBL" id="GHH27982.1"/>
    </source>
</evidence>
<dbReference type="RefSeq" id="WP_191295473.1">
    <property type="nucleotide sequence ID" value="NZ_BNAR01000001.1"/>
</dbReference>
<evidence type="ECO:0000313" key="2">
    <source>
        <dbReference type="Proteomes" id="UP000605568"/>
    </source>
</evidence>
<proteinExistence type="predicted"/>
<reference evidence="2" key="1">
    <citation type="journal article" date="2019" name="Int. J. Syst. Evol. Microbiol.">
        <title>The Global Catalogue of Microorganisms (GCM) 10K type strain sequencing project: providing services to taxonomists for standard genome sequencing and annotation.</title>
        <authorList>
            <consortium name="The Broad Institute Genomics Platform"/>
            <consortium name="The Broad Institute Genome Sequencing Center for Infectious Disease"/>
            <person name="Wu L."/>
            <person name="Ma J."/>
        </authorList>
    </citation>
    <scope>NUCLEOTIDE SEQUENCE [LARGE SCALE GENOMIC DNA]</scope>
    <source>
        <strain evidence="2">CGMCC 4.7367</strain>
    </source>
</reference>
<dbReference type="Proteomes" id="UP000605568">
    <property type="component" value="Unassembled WGS sequence"/>
</dbReference>